<evidence type="ECO:0000256" key="1">
    <source>
        <dbReference type="SAM" id="Phobius"/>
    </source>
</evidence>
<dbReference type="OrthoDB" id="282812at2"/>
<reference evidence="2 3" key="1">
    <citation type="submission" date="2018-02" db="EMBL/GenBank/DDBJ databases">
        <title>Comparative genomes isolates from brazilian mangrove.</title>
        <authorList>
            <person name="Araujo J.E."/>
            <person name="Taketani R.G."/>
            <person name="Silva M.C.P."/>
            <person name="Loureco M.V."/>
            <person name="Andreote F.D."/>
        </authorList>
    </citation>
    <scope>NUCLEOTIDE SEQUENCE [LARGE SCALE GENOMIC DNA]</scope>
    <source>
        <strain evidence="2 3">Nap-Phe MGV</strain>
    </source>
</reference>
<keyword evidence="1" id="KW-0812">Transmembrane</keyword>
<gene>
    <name evidence="2" type="ORF">C5Y93_08705</name>
</gene>
<evidence type="ECO:0000313" key="2">
    <source>
        <dbReference type="EMBL" id="PQO46543.1"/>
    </source>
</evidence>
<sequence>MKSLRGQSYPLIFLMLLVAFSAILIRIAVPIVRSFQTEDVVGTAVDVNLWAYWSVYMVIGGSLVGFVVGWVREGFWPGTVLGSFLGAAIGAICTPFLAVPTVLTAVVDLSWIFATLILLVFGTILIERRYGLRIPRDRYVDVLPDEEAEGSSSSAAGDPN</sequence>
<accession>A0A2S8GQ39</accession>
<organism evidence="2 3">
    <name type="scientific">Blastopirellula marina</name>
    <dbReference type="NCBI Taxonomy" id="124"/>
    <lineage>
        <taxon>Bacteria</taxon>
        <taxon>Pseudomonadati</taxon>
        <taxon>Planctomycetota</taxon>
        <taxon>Planctomycetia</taxon>
        <taxon>Pirellulales</taxon>
        <taxon>Pirellulaceae</taxon>
        <taxon>Blastopirellula</taxon>
    </lineage>
</organism>
<proteinExistence type="predicted"/>
<feature type="transmembrane region" description="Helical" evidence="1">
    <location>
        <begin position="83"/>
        <end position="103"/>
    </location>
</feature>
<keyword evidence="1" id="KW-1133">Transmembrane helix</keyword>
<keyword evidence="1" id="KW-0472">Membrane</keyword>
<evidence type="ECO:0000313" key="3">
    <source>
        <dbReference type="Proteomes" id="UP000237819"/>
    </source>
</evidence>
<feature type="transmembrane region" description="Helical" evidence="1">
    <location>
        <begin position="12"/>
        <end position="29"/>
    </location>
</feature>
<comment type="caution">
    <text evidence="2">The sequence shown here is derived from an EMBL/GenBank/DDBJ whole genome shotgun (WGS) entry which is preliminary data.</text>
</comment>
<dbReference type="RefSeq" id="WP_105335021.1">
    <property type="nucleotide sequence ID" value="NZ_PUHZ01000009.1"/>
</dbReference>
<dbReference type="Proteomes" id="UP000237819">
    <property type="component" value="Unassembled WGS sequence"/>
</dbReference>
<dbReference type="EMBL" id="PUHZ01000009">
    <property type="protein sequence ID" value="PQO46543.1"/>
    <property type="molecule type" value="Genomic_DNA"/>
</dbReference>
<dbReference type="AlphaFoldDB" id="A0A2S8GQ39"/>
<feature type="transmembrane region" description="Helical" evidence="1">
    <location>
        <begin position="49"/>
        <end position="71"/>
    </location>
</feature>
<feature type="transmembrane region" description="Helical" evidence="1">
    <location>
        <begin position="109"/>
        <end position="126"/>
    </location>
</feature>
<protein>
    <submittedName>
        <fullName evidence="2">Uncharacterized protein</fullName>
    </submittedName>
</protein>
<name>A0A2S8GQ39_9BACT</name>